<sequence>MERRKGGWRSSIGRGGYGPELWKAIKKEWDPFISKTSFELVMGGRLQGKVAKRIDGQGGV</sequence>
<gene>
    <name evidence="1" type="ORF">CK203_017944</name>
</gene>
<organism evidence="1 2">
    <name type="scientific">Vitis vinifera</name>
    <name type="common">Grape</name>
    <dbReference type="NCBI Taxonomy" id="29760"/>
    <lineage>
        <taxon>Eukaryota</taxon>
        <taxon>Viridiplantae</taxon>
        <taxon>Streptophyta</taxon>
        <taxon>Embryophyta</taxon>
        <taxon>Tracheophyta</taxon>
        <taxon>Spermatophyta</taxon>
        <taxon>Magnoliopsida</taxon>
        <taxon>eudicotyledons</taxon>
        <taxon>Gunneridae</taxon>
        <taxon>Pentapetalae</taxon>
        <taxon>rosids</taxon>
        <taxon>Vitales</taxon>
        <taxon>Vitaceae</taxon>
        <taxon>Viteae</taxon>
        <taxon>Vitis</taxon>
    </lineage>
</organism>
<name>A0A438JW24_VITVI</name>
<dbReference type="Proteomes" id="UP000288805">
    <property type="component" value="Unassembled WGS sequence"/>
</dbReference>
<dbReference type="AlphaFoldDB" id="A0A438JW24"/>
<dbReference type="EMBL" id="QGNW01000025">
    <property type="protein sequence ID" value="RVX13167.1"/>
    <property type="molecule type" value="Genomic_DNA"/>
</dbReference>
<protein>
    <submittedName>
        <fullName evidence="1">Uncharacterized protein</fullName>
    </submittedName>
</protein>
<accession>A0A438JW24</accession>
<proteinExistence type="predicted"/>
<comment type="caution">
    <text evidence="1">The sequence shown here is derived from an EMBL/GenBank/DDBJ whole genome shotgun (WGS) entry which is preliminary data.</text>
</comment>
<evidence type="ECO:0000313" key="1">
    <source>
        <dbReference type="EMBL" id="RVX13167.1"/>
    </source>
</evidence>
<reference evidence="1 2" key="1">
    <citation type="journal article" date="2018" name="PLoS Genet.">
        <title>Population sequencing reveals clonal diversity and ancestral inbreeding in the grapevine cultivar Chardonnay.</title>
        <authorList>
            <person name="Roach M.J."/>
            <person name="Johnson D.L."/>
            <person name="Bohlmann J."/>
            <person name="van Vuuren H.J."/>
            <person name="Jones S.J."/>
            <person name="Pretorius I.S."/>
            <person name="Schmidt S.A."/>
            <person name="Borneman A.R."/>
        </authorList>
    </citation>
    <scope>NUCLEOTIDE SEQUENCE [LARGE SCALE GENOMIC DNA]</scope>
    <source>
        <strain evidence="2">cv. Chardonnay</strain>
        <tissue evidence="1">Leaf</tissue>
    </source>
</reference>
<evidence type="ECO:0000313" key="2">
    <source>
        <dbReference type="Proteomes" id="UP000288805"/>
    </source>
</evidence>